<dbReference type="EMBL" id="CAJNOK010041618">
    <property type="protein sequence ID" value="CAF1559291.1"/>
    <property type="molecule type" value="Genomic_DNA"/>
</dbReference>
<dbReference type="GO" id="GO:0005737">
    <property type="term" value="C:cytoplasm"/>
    <property type="evidence" value="ECO:0007669"/>
    <property type="project" value="TreeGrafter"/>
</dbReference>
<dbReference type="GO" id="GO:0005525">
    <property type="term" value="F:GTP binding"/>
    <property type="evidence" value="ECO:0007669"/>
    <property type="project" value="UniProtKB-KW"/>
</dbReference>
<keyword evidence="6" id="KW-0460">Magnesium</keyword>
<dbReference type="GO" id="GO:0031683">
    <property type="term" value="F:G-protein beta/gamma-subunit complex binding"/>
    <property type="evidence" value="ECO:0007669"/>
    <property type="project" value="InterPro"/>
</dbReference>
<keyword evidence="6" id="KW-0479">Metal-binding</keyword>
<feature type="non-terminal residue" evidence="8">
    <location>
        <position position="1"/>
    </location>
</feature>
<dbReference type="InterPro" id="IPR001019">
    <property type="entry name" value="Gprotein_alpha_su"/>
</dbReference>
<dbReference type="SMART" id="SM00275">
    <property type="entry name" value="G_alpha"/>
    <property type="match status" value="1"/>
</dbReference>
<feature type="binding site" evidence="5">
    <location>
        <begin position="119"/>
        <end position="120"/>
    </location>
    <ligand>
        <name>GTP</name>
        <dbReference type="ChEBI" id="CHEBI:37565"/>
    </ligand>
</feature>
<evidence type="ECO:0000313" key="7">
    <source>
        <dbReference type="EMBL" id="CAF1559291.1"/>
    </source>
</evidence>
<feature type="non-terminal residue" evidence="8">
    <location>
        <position position="184"/>
    </location>
</feature>
<dbReference type="GO" id="GO:0046872">
    <property type="term" value="F:metal ion binding"/>
    <property type="evidence" value="ECO:0007669"/>
    <property type="project" value="UniProtKB-KW"/>
</dbReference>
<dbReference type="PANTHER" id="PTHR10218:SF360">
    <property type="entry name" value="GUANINE NUCLEOTIDE-BINDING PROTEIN SUBUNIT ALPHA HOMOLOG"/>
    <property type="match status" value="1"/>
</dbReference>
<dbReference type="Gene3D" id="1.10.400.10">
    <property type="entry name" value="GI Alpha 1, domain 2-like"/>
    <property type="match status" value="1"/>
</dbReference>
<accession>A0A8S2UTL5</accession>
<comment type="subunit">
    <text evidence="1">G proteins are composed of 3 units; alpha, beta and gamma. The alpha chain contains the guanine nucleotide binding site.</text>
</comment>
<dbReference type="SUPFAM" id="SSF52540">
    <property type="entry name" value="P-loop containing nucleoside triphosphate hydrolases"/>
    <property type="match status" value="1"/>
</dbReference>
<reference evidence="8" key="1">
    <citation type="submission" date="2021-02" db="EMBL/GenBank/DDBJ databases">
        <authorList>
            <person name="Nowell W R."/>
        </authorList>
    </citation>
    <scope>NUCLEOTIDE SEQUENCE</scope>
</reference>
<evidence type="ECO:0000313" key="9">
    <source>
        <dbReference type="Proteomes" id="UP000682733"/>
    </source>
</evidence>
<dbReference type="PRINTS" id="PR00318">
    <property type="entry name" value="GPROTEINA"/>
</dbReference>
<dbReference type="GO" id="GO:0007188">
    <property type="term" value="P:adenylate cyclase-modulating G protein-coupled receptor signaling pathway"/>
    <property type="evidence" value="ECO:0007669"/>
    <property type="project" value="TreeGrafter"/>
</dbReference>
<feature type="binding site" evidence="5">
    <location>
        <begin position="3"/>
        <end position="8"/>
    </location>
    <ligand>
        <name>GTP</name>
        <dbReference type="ChEBI" id="CHEBI:37565"/>
    </ligand>
</feature>
<dbReference type="PANTHER" id="PTHR10218">
    <property type="entry name" value="GTP-BINDING PROTEIN ALPHA SUBUNIT"/>
    <property type="match status" value="1"/>
</dbReference>
<dbReference type="GO" id="GO:0003924">
    <property type="term" value="F:GTPase activity"/>
    <property type="evidence" value="ECO:0007669"/>
    <property type="project" value="InterPro"/>
</dbReference>
<evidence type="ECO:0000256" key="4">
    <source>
        <dbReference type="ARBA" id="ARBA00023224"/>
    </source>
</evidence>
<dbReference type="PROSITE" id="PS51882">
    <property type="entry name" value="G_ALPHA"/>
    <property type="match status" value="1"/>
</dbReference>
<name>A0A8S2UTL5_9BILA</name>
<sequence>AAESGKSTFIKQMKIIYGEEFSDTELDEYRQQIYINIVRCLHVLLHQIQLWNIPLSYSEQSSIHIRQFYAFKSFITANSNKYIDSKFFSEKFAPCLKLLWMDKAIQETFQRRNEFQITDSFEYFCENIDRIGSLDYVPSHTDILYSRKSSLAVVEYNVSIRNQPFVFIDVGGQRSQRHKWLNCF</sequence>
<dbReference type="Pfam" id="PF00503">
    <property type="entry name" value="G-alpha"/>
    <property type="match status" value="1"/>
</dbReference>
<evidence type="ECO:0000313" key="8">
    <source>
        <dbReference type="EMBL" id="CAF4350786.1"/>
    </source>
</evidence>
<keyword evidence="2 5" id="KW-0547">Nucleotide-binding</keyword>
<dbReference type="Proteomes" id="UP000682733">
    <property type="component" value="Unassembled WGS sequence"/>
</dbReference>
<evidence type="ECO:0000256" key="2">
    <source>
        <dbReference type="ARBA" id="ARBA00022741"/>
    </source>
</evidence>
<evidence type="ECO:0000256" key="6">
    <source>
        <dbReference type="PIRSR" id="PIRSR601019-2"/>
    </source>
</evidence>
<dbReference type="InterPro" id="IPR011025">
    <property type="entry name" value="GproteinA_insert"/>
</dbReference>
<keyword evidence="3 5" id="KW-0342">GTP-binding</keyword>
<feature type="binding site" evidence="5">
    <location>
        <begin position="169"/>
        <end position="173"/>
    </location>
    <ligand>
        <name>GTP</name>
        <dbReference type="ChEBI" id="CHEBI:37565"/>
    </ligand>
</feature>
<dbReference type="GO" id="GO:0005834">
    <property type="term" value="C:heterotrimeric G-protein complex"/>
    <property type="evidence" value="ECO:0007669"/>
    <property type="project" value="TreeGrafter"/>
</dbReference>
<gene>
    <name evidence="7" type="ORF">OVA965_LOCUS39713</name>
    <name evidence="8" type="ORF">TMI583_LOCUS41063</name>
</gene>
<dbReference type="EMBL" id="CAJOBA010064209">
    <property type="protein sequence ID" value="CAF4350786.1"/>
    <property type="molecule type" value="Genomic_DNA"/>
</dbReference>
<proteinExistence type="predicted"/>
<feature type="binding site" evidence="6">
    <location>
        <position position="150"/>
    </location>
    <ligand>
        <name>Mg(2+)</name>
        <dbReference type="ChEBI" id="CHEBI:18420"/>
    </ligand>
</feature>
<dbReference type="AlphaFoldDB" id="A0A8S2UTL5"/>
<evidence type="ECO:0000256" key="1">
    <source>
        <dbReference type="ARBA" id="ARBA00011356"/>
    </source>
</evidence>
<evidence type="ECO:0000256" key="5">
    <source>
        <dbReference type="PIRSR" id="PIRSR601019-1"/>
    </source>
</evidence>
<keyword evidence="4" id="KW-0807">Transducer</keyword>
<protein>
    <submittedName>
        <fullName evidence="8">Uncharacterized protein</fullName>
    </submittedName>
</protein>
<evidence type="ECO:0000256" key="3">
    <source>
        <dbReference type="ARBA" id="ARBA00023134"/>
    </source>
</evidence>
<dbReference type="Gene3D" id="3.40.50.300">
    <property type="entry name" value="P-loop containing nucleotide triphosphate hydrolases"/>
    <property type="match status" value="1"/>
</dbReference>
<dbReference type="InterPro" id="IPR027417">
    <property type="entry name" value="P-loop_NTPase"/>
</dbReference>
<dbReference type="SUPFAM" id="SSF47895">
    <property type="entry name" value="Transducin (alpha subunit), insertion domain"/>
    <property type="match status" value="1"/>
</dbReference>
<feature type="binding site" evidence="6">
    <location>
        <position position="7"/>
    </location>
    <ligand>
        <name>Mg(2+)</name>
        <dbReference type="ChEBI" id="CHEBI:18420"/>
    </ligand>
</feature>
<organism evidence="8 9">
    <name type="scientific">Didymodactylos carnosus</name>
    <dbReference type="NCBI Taxonomy" id="1234261"/>
    <lineage>
        <taxon>Eukaryota</taxon>
        <taxon>Metazoa</taxon>
        <taxon>Spiralia</taxon>
        <taxon>Gnathifera</taxon>
        <taxon>Rotifera</taxon>
        <taxon>Eurotatoria</taxon>
        <taxon>Bdelloidea</taxon>
        <taxon>Philodinida</taxon>
        <taxon>Philodinidae</taxon>
        <taxon>Didymodactylos</taxon>
    </lineage>
</organism>
<dbReference type="Proteomes" id="UP000677228">
    <property type="component" value="Unassembled WGS sequence"/>
</dbReference>
<comment type="caution">
    <text evidence="8">The sequence shown here is derived from an EMBL/GenBank/DDBJ whole genome shotgun (WGS) entry which is preliminary data.</text>
</comment>
<dbReference type="GO" id="GO:0001664">
    <property type="term" value="F:G protein-coupled receptor binding"/>
    <property type="evidence" value="ECO:0007669"/>
    <property type="project" value="TreeGrafter"/>
</dbReference>